<protein>
    <submittedName>
        <fullName evidence="8">Putative outer membrane starch-binding protein</fullName>
    </submittedName>
</protein>
<comment type="similarity">
    <text evidence="2">Belongs to the SusD family.</text>
</comment>
<dbReference type="InterPro" id="IPR012944">
    <property type="entry name" value="SusD_RagB_dom"/>
</dbReference>
<dbReference type="OrthoDB" id="973538at2"/>
<dbReference type="Gene3D" id="1.25.40.390">
    <property type="match status" value="1"/>
</dbReference>
<keyword evidence="4" id="KW-0472">Membrane</keyword>
<dbReference type="EMBL" id="SGXA01000007">
    <property type="protein sequence ID" value="RZS63959.1"/>
    <property type="molecule type" value="Genomic_DNA"/>
</dbReference>
<evidence type="ECO:0000256" key="3">
    <source>
        <dbReference type="ARBA" id="ARBA00022729"/>
    </source>
</evidence>
<dbReference type="SUPFAM" id="SSF48452">
    <property type="entry name" value="TPR-like"/>
    <property type="match status" value="1"/>
</dbReference>
<dbReference type="InterPro" id="IPR011990">
    <property type="entry name" value="TPR-like_helical_dom_sf"/>
</dbReference>
<reference evidence="8 9" key="1">
    <citation type="submission" date="2019-02" db="EMBL/GenBank/DDBJ databases">
        <title>Genomic Encyclopedia of Type Strains, Phase IV (KMG-IV): sequencing the most valuable type-strain genomes for metagenomic binning, comparative biology and taxonomic classification.</title>
        <authorList>
            <person name="Goeker M."/>
        </authorList>
    </citation>
    <scope>NUCLEOTIDE SEQUENCE [LARGE SCALE GENOMIC DNA]</scope>
    <source>
        <strain evidence="8 9">DSM 18116</strain>
    </source>
</reference>
<gene>
    <name evidence="8" type="ORF">EV199_6059</name>
</gene>
<comment type="subcellular location">
    <subcellularLocation>
        <location evidence="1">Cell outer membrane</location>
    </subcellularLocation>
</comment>
<comment type="caution">
    <text evidence="8">The sequence shown here is derived from an EMBL/GenBank/DDBJ whole genome shotgun (WGS) entry which is preliminary data.</text>
</comment>
<dbReference type="Proteomes" id="UP000293874">
    <property type="component" value="Unassembled WGS sequence"/>
</dbReference>
<evidence type="ECO:0000259" key="7">
    <source>
        <dbReference type="Pfam" id="PF14322"/>
    </source>
</evidence>
<evidence type="ECO:0000256" key="5">
    <source>
        <dbReference type="ARBA" id="ARBA00023237"/>
    </source>
</evidence>
<accession>A0A4Q7MCC8</accession>
<dbReference type="Pfam" id="PF07980">
    <property type="entry name" value="SusD_RagB"/>
    <property type="match status" value="1"/>
</dbReference>
<evidence type="ECO:0000313" key="8">
    <source>
        <dbReference type="EMBL" id="RZS63959.1"/>
    </source>
</evidence>
<dbReference type="Pfam" id="PF14322">
    <property type="entry name" value="SusD-like_3"/>
    <property type="match status" value="1"/>
</dbReference>
<keyword evidence="3" id="KW-0732">Signal</keyword>
<organism evidence="8 9">
    <name type="scientific">Pseudobacter ginsenosidimutans</name>
    <dbReference type="NCBI Taxonomy" id="661488"/>
    <lineage>
        <taxon>Bacteria</taxon>
        <taxon>Pseudomonadati</taxon>
        <taxon>Bacteroidota</taxon>
        <taxon>Chitinophagia</taxon>
        <taxon>Chitinophagales</taxon>
        <taxon>Chitinophagaceae</taxon>
        <taxon>Pseudobacter</taxon>
    </lineage>
</organism>
<dbReference type="InterPro" id="IPR033985">
    <property type="entry name" value="SusD-like_N"/>
</dbReference>
<evidence type="ECO:0000256" key="4">
    <source>
        <dbReference type="ARBA" id="ARBA00023136"/>
    </source>
</evidence>
<keyword evidence="5" id="KW-0998">Cell outer membrane</keyword>
<dbReference type="GO" id="GO:0009279">
    <property type="term" value="C:cell outer membrane"/>
    <property type="evidence" value="ECO:0007669"/>
    <property type="project" value="UniProtKB-SubCell"/>
</dbReference>
<feature type="domain" description="SusD-like N-terminal" evidence="7">
    <location>
        <begin position="59"/>
        <end position="241"/>
    </location>
</feature>
<dbReference type="AlphaFoldDB" id="A0A4Q7MCC8"/>
<proteinExistence type="inferred from homology"/>
<evidence type="ECO:0000256" key="1">
    <source>
        <dbReference type="ARBA" id="ARBA00004442"/>
    </source>
</evidence>
<sequence>MFKKLLIIAACSLSLAACKKDPDNVSLRGAYSSGEFPKNINDLLGVLGAGYAQWRAEHLAGFNLMTKVQACSEHAADLAYGGDLSWTELAANELSVSNTYANGLWAQLYVGVKTMNAFLDRADFYEQKYMVASEQQMVNYMRGEAYFLRAWYYFNLECFFGEAYVGANGANDDKLGVPIYTSIPTNVAETQQPRKKAREVWNFIIEDLKKSAELLKGAQWTGTMRGRATEWSAKALLGKAYVFTQDWPNAKTTLLDVIQNSGKSLMPFSKYKEAFNDKPENEFNEESLFEINIDRTPANYGIFADFPPNKNLTSSQGLLWSPSCLGDDGIEGGPNNNLGYCNQFVHDKNLRRFGFDLPIYNLVENPAYVPPTNTLTNQKYILDPAYRAASEAMRTNKTVDPRLYVCALQPWVDNVKNNDIVKPVGKCVGIGGGIQQYFHGWSFKKFTTMDNNLWAKSNAADGANYYLLRLADIFLLYAEACINSGEAETGREYINKVHRRAYGVANYNAPSPYDYATLTSATMANDPNLANNPLRYERYAELFAEGHWWFDVCRWRIGKAEATYYGIYLPAGAPIPWSDDRSYAFPIPSDEINTNTNIGNQNGGY</sequence>
<evidence type="ECO:0000256" key="2">
    <source>
        <dbReference type="ARBA" id="ARBA00006275"/>
    </source>
</evidence>
<dbReference type="RefSeq" id="WP_158643882.1">
    <property type="nucleotide sequence ID" value="NZ_CP042431.1"/>
</dbReference>
<evidence type="ECO:0000313" key="9">
    <source>
        <dbReference type="Proteomes" id="UP000293874"/>
    </source>
</evidence>
<dbReference type="PROSITE" id="PS51257">
    <property type="entry name" value="PROKAR_LIPOPROTEIN"/>
    <property type="match status" value="1"/>
</dbReference>
<keyword evidence="9" id="KW-1185">Reference proteome</keyword>
<feature type="domain" description="RagB/SusD" evidence="6">
    <location>
        <begin position="390"/>
        <end position="605"/>
    </location>
</feature>
<name>A0A4Q7MCC8_9BACT</name>
<evidence type="ECO:0000259" key="6">
    <source>
        <dbReference type="Pfam" id="PF07980"/>
    </source>
</evidence>